<gene>
    <name evidence="2" type="ORF">OHC33_008206</name>
</gene>
<feature type="compositionally biased region" description="Low complexity" evidence="1">
    <location>
        <begin position="97"/>
        <end position="112"/>
    </location>
</feature>
<dbReference type="AlphaFoldDB" id="A0AAN8EB94"/>
<feature type="compositionally biased region" description="Basic and acidic residues" evidence="1">
    <location>
        <begin position="44"/>
        <end position="67"/>
    </location>
</feature>
<dbReference type="EMBL" id="JAKLMC020000024">
    <property type="protein sequence ID" value="KAK5950823.1"/>
    <property type="molecule type" value="Genomic_DNA"/>
</dbReference>
<organism evidence="2 3">
    <name type="scientific">Knufia fluminis</name>
    <dbReference type="NCBI Taxonomy" id="191047"/>
    <lineage>
        <taxon>Eukaryota</taxon>
        <taxon>Fungi</taxon>
        <taxon>Dikarya</taxon>
        <taxon>Ascomycota</taxon>
        <taxon>Pezizomycotina</taxon>
        <taxon>Eurotiomycetes</taxon>
        <taxon>Chaetothyriomycetidae</taxon>
        <taxon>Chaetothyriales</taxon>
        <taxon>Trichomeriaceae</taxon>
        <taxon>Knufia</taxon>
    </lineage>
</organism>
<feature type="region of interest" description="Disordered" evidence="1">
    <location>
        <begin position="687"/>
        <end position="713"/>
    </location>
</feature>
<proteinExistence type="predicted"/>
<feature type="compositionally biased region" description="Polar residues" evidence="1">
    <location>
        <begin position="699"/>
        <end position="710"/>
    </location>
</feature>
<evidence type="ECO:0000313" key="2">
    <source>
        <dbReference type="EMBL" id="KAK5950823.1"/>
    </source>
</evidence>
<reference evidence="2 3" key="1">
    <citation type="submission" date="2022-12" db="EMBL/GenBank/DDBJ databases">
        <title>Genomic features and morphological characterization of a novel Knufia sp. strain isolated from spacecraft assembly facility.</title>
        <authorList>
            <person name="Teixeira M."/>
            <person name="Chander A.M."/>
            <person name="Stajich J.E."/>
            <person name="Venkateswaran K."/>
        </authorList>
    </citation>
    <scope>NUCLEOTIDE SEQUENCE [LARGE SCALE GENOMIC DNA]</scope>
    <source>
        <strain evidence="2 3">FJI-L2-BK-P2</strain>
    </source>
</reference>
<comment type="caution">
    <text evidence="2">The sequence shown here is derived from an EMBL/GenBank/DDBJ whole genome shotgun (WGS) entry which is preliminary data.</text>
</comment>
<dbReference type="Proteomes" id="UP001316803">
    <property type="component" value="Unassembled WGS sequence"/>
</dbReference>
<sequence length="733" mass="79813">MTIDDVDSVERHGEYEEDLDGKHSRRGRLKLKDALSRTKTKISKVKEEREARKHKQEQEKANPKLNDDVSDFLSAGRSSIASSQRPSVGSDFQPSVETSSASPRPSTSESQSHPSPRRVLPISIPRIDVSASSRFPNAKDIHTDALVQQPGSGAISSGSIQSGSLLRPVYTSRNQSASSIASAERKARIRGLSVGFADVPPVIIGEGGDEAEAPPVEISRAKARARSASPQGRRPYTNAIVQPEARKQMPPRGISDNSAAAFAPRPFVRVQTGASLEATTPKSAPQNPFDDQFVPKPFARVQTGASLDSNNAKIVSRGSHEDEFVPKPFARAQTGASLDSNNARGFSKDPHEDDFVPKPFTRVQTSFLESGSPHSAHDAPSIATEPKAQGFMPLQLAGVQTGAMDLTKEFEMTLGLSPIGNSPATSKPPGDETQIWAPKPKRAPPSYDLIESGGERHELNNKSASPPSTHHEHDQQNQQPLQHRHQYSMDSSQQRLSVENVNRRPVPQPPAFASQQVQSPAQPPHRPEVQPQPQTSSQPSLQPPPQRSPQTQAQSASQRSPQENAQPLPQRSPQPPSQHPIQEYYPPPPQRTATQTARIPQKLERISPTPSRQAYSGQQETGVIRDNVRDSSTDANARMPLTVDTNNDGYRSLVERHKAHSRGNSLGTPTSARMSPYTTTIRQVLPSNTYTNSPSNYSGSIQNTPQSAQGEPTPAKLRFYESMNKGNAPEGFI</sequence>
<feature type="compositionally biased region" description="Polar residues" evidence="1">
    <location>
        <begin position="608"/>
        <end position="621"/>
    </location>
</feature>
<feature type="region of interest" description="Disordered" evidence="1">
    <location>
        <begin position="1"/>
        <end position="124"/>
    </location>
</feature>
<feature type="compositionally biased region" description="Low complexity" evidence="1">
    <location>
        <begin position="687"/>
        <end position="698"/>
    </location>
</feature>
<accession>A0AAN8EB94</accession>
<protein>
    <submittedName>
        <fullName evidence="2">Uncharacterized protein</fullName>
    </submittedName>
</protein>
<feature type="compositionally biased region" description="Low complexity" evidence="1">
    <location>
        <begin position="548"/>
        <end position="569"/>
    </location>
</feature>
<feature type="region of interest" description="Disordered" evidence="1">
    <location>
        <begin position="331"/>
        <end position="357"/>
    </location>
</feature>
<feature type="compositionally biased region" description="Polar residues" evidence="1">
    <location>
        <begin position="76"/>
        <end position="96"/>
    </location>
</feature>
<feature type="compositionally biased region" description="Low complexity" evidence="1">
    <location>
        <begin position="511"/>
        <end position="520"/>
    </location>
</feature>
<feature type="compositionally biased region" description="Low complexity" evidence="1">
    <location>
        <begin position="531"/>
        <end position="540"/>
    </location>
</feature>
<feature type="region of interest" description="Disordered" evidence="1">
    <location>
        <begin position="415"/>
        <end position="647"/>
    </location>
</feature>
<evidence type="ECO:0000313" key="3">
    <source>
        <dbReference type="Proteomes" id="UP001316803"/>
    </source>
</evidence>
<feature type="compositionally biased region" description="Polar residues" evidence="1">
    <location>
        <begin position="334"/>
        <end position="344"/>
    </location>
</feature>
<keyword evidence="3" id="KW-1185">Reference proteome</keyword>
<name>A0AAN8EB94_9EURO</name>
<evidence type="ECO:0000256" key="1">
    <source>
        <dbReference type="SAM" id="MobiDB-lite"/>
    </source>
</evidence>
<feature type="compositionally biased region" description="Basic and acidic residues" evidence="1">
    <location>
        <begin position="346"/>
        <end position="356"/>
    </location>
</feature>
<feature type="compositionally biased region" description="Polar residues" evidence="1">
    <location>
        <begin position="488"/>
        <end position="500"/>
    </location>
</feature>